<dbReference type="GO" id="GO:0005524">
    <property type="term" value="F:ATP binding"/>
    <property type="evidence" value="ECO:0007669"/>
    <property type="project" value="UniProtKB-UniRule"/>
</dbReference>
<dbReference type="PANTHER" id="PTHR43553">
    <property type="entry name" value="HEAVY METAL TRANSPORTER"/>
    <property type="match status" value="1"/>
</dbReference>
<evidence type="ECO:0000256" key="5">
    <source>
        <dbReference type="ARBA" id="ARBA00022840"/>
    </source>
</evidence>
<dbReference type="EC" id="7.-.-.-" evidence="8"/>
<comment type="function">
    <text evidence="8">ATP-binding (A) component of a common energy-coupling factor (ECF) ABC-transporter complex.</text>
</comment>
<comment type="similarity">
    <text evidence="8">Belongs to the ABC transporter superfamily. Energy-coupling factor EcfA family.</text>
</comment>
<comment type="subcellular location">
    <subcellularLocation>
        <location evidence="1 8">Cell membrane</location>
        <topology evidence="1 8">Peripheral membrane protein</topology>
    </subcellularLocation>
</comment>
<dbReference type="NCBIfam" id="NF010158">
    <property type="entry name" value="PRK13637.1"/>
    <property type="match status" value="1"/>
</dbReference>
<accession>A0A9D2PW91</accession>
<dbReference type="InterPro" id="IPR050095">
    <property type="entry name" value="ECF_ABC_transporter_ATP-bd"/>
</dbReference>
<dbReference type="Pfam" id="PF00005">
    <property type="entry name" value="ABC_tran"/>
    <property type="match status" value="1"/>
</dbReference>
<dbReference type="InterPro" id="IPR003439">
    <property type="entry name" value="ABC_transporter-like_ATP-bd"/>
</dbReference>
<sequence>MSIKAVDLCFTYGAGTAFEQQALKHVNFEIQDGEFVGLIGHTGSGKSTLIQHLNGLERATSGHIFYNGTDIYSDGYNMKELRSKVGLVFQYPEHQLFEVDVLTDVCFGPKNQGLDQDEARERAKQALALVGMGPEYYEQSPFELSGGQKRRVAIAGVLAMEPEVLILDEPTAGLDPRGRDDLLNKLKALHEGRGLTIILVSHSMEDVARFAGRLMVMNHGEKVFDGTPKEVFRHYKELEQIGLAAPQITYLVHDLRHMGLEIDEDITTVPEARDAILKLYQKQQERAGC</sequence>
<dbReference type="InterPro" id="IPR003593">
    <property type="entry name" value="AAA+_ATPase"/>
</dbReference>
<dbReference type="SMART" id="SM00382">
    <property type="entry name" value="AAA"/>
    <property type="match status" value="1"/>
</dbReference>
<comment type="subunit">
    <text evidence="8">Forms a stable energy-coupling factor (ECF) transporter complex composed of 2 membrane-embedded substrate-binding proteins (S component), 2 ATP-binding proteins (A component) and 2 transmembrane proteins (T component).</text>
</comment>
<dbReference type="NCBIfam" id="TIGR04521">
    <property type="entry name" value="ECF_ATPase_2"/>
    <property type="match status" value="1"/>
</dbReference>
<keyword evidence="2 8" id="KW-0813">Transport</keyword>
<evidence type="ECO:0000256" key="2">
    <source>
        <dbReference type="ARBA" id="ARBA00022448"/>
    </source>
</evidence>
<evidence type="ECO:0000259" key="9">
    <source>
        <dbReference type="PROSITE" id="PS50893"/>
    </source>
</evidence>
<dbReference type="GO" id="GO:0042626">
    <property type="term" value="F:ATPase-coupled transmembrane transporter activity"/>
    <property type="evidence" value="ECO:0007669"/>
    <property type="project" value="TreeGrafter"/>
</dbReference>
<dbReference type="AlphaFoldDB" id="A0A9D2PW91"/>
<dbReference type="PROSITE" id="PS00211">
    <property type="entry name" value="ABC_TRANSPORTER_1"/>
    <property type="match status" value="1"/>
</dbReference>
<reference evidence="10" key="1">
    <citation type="journal article" date="2021" name="PeerJ">
        <title>Extensive microbial diversity within the chicken gut microbiome revealed by metagenomics and culture.</title>
        <authorList>
            <person name="Gilroy R."/>
            <person name="Ravi A."/>
            <person name="Getino M."/>
            <person name="Pursley I."/>
            <person name="Horton D.L."/>
            <person name="Alikhan N.F."/>
            <person name="Baker D."/>
            <person name="Gharbi K."/>
            <person name="Hall N."/>
            <person name="Watson M."/>
            <person name="Adriaenssens E.M."/>
            <person name="Foster-Nyarko E."/>
            <person name="Jarju S."/>
            <person name="Secka A."/>
            <person name="Antonio M."/>
            <person name="Oren A."/>
            <person name="Chaudhuri R.R."/>
            <person name="La Ragione R."/>
            <person name="Hildebrand F."/>
            <person name="Pallen M.J."/>
        </authorList>
    </citation>
    <scope>NUCLEOTIDE SEQUENCE</scope>
    <source>
        <strain evidence="10">CHK198-12963</strain>
    </source>
</reference>
<protein>
    <recommendedName>
        <fullName evidence="8">Energy-coupling factor transporter ATP-binding protein EcfA2</fullName>
        <ecNumber evidence="8">7.-.-.-</ecNumber>
    </recommendedName>
</protein>
<evidence type="ECO:0000256" key="8">
    <source>
        <dbReference type="RuleBase" id="RU365104"/>
    </source>
</evidence>
<evidence type="ECO:0000313" key="10">
    <source>
        <dbReference type="EMBL" id="HJC67388.1"/>
    </source>
</evidence>
<dbReference type="InterPro" id="IPR027417">
    <property type="entry name" value="P-loop_NTPase"/>
</dbReference>
<reference evidence="10" key="2">
    <citation type="submission" date="2021-04" db="EMBL/GenBank/DDBJ databases">
        <authorList>
            <person name="Gilroy R."/>
        </authorList>
    </citation>
    <scope>NUCLEOTIDE SEQUENCE</scope>
    <source>
        <strain evidence="10">CHK198-12963</strain>
    </source>
</reference>
<keyword evidence="5 8" id="KW-0067">ATP-binding</keyword>
<feature type="domain" description="ABC transporter" evidence="9">
    <location>
        <begin position="3"/>
        <end position="244"/>
    </location>
</feature>
<evidence type="ECO:0000256" key="4">
    <source>
        <dbReference type="ARBA" id="ARBA00022741"/>
    </source>
</evidence>
<comment type="caution">
    <text evidence="10">The sequence shown here is derived from an EMBL/GenBank/DDBJ whole genome shotgun (WGS) entry which is preliminary data.</text>
</comment>
<dbReference type="FunFam" id="3.40.50.300:FF:000224">
    <property type="entry name" value="Energy-coupling factor transporter ATP-binding protein EcfA"/>
    <property type="match status" value="1"/>
</dbReference>
<dbReference type="EMBL" id="DWWB01000067">
    <property type="protein sequence ID" value="HJC67388.1"/>
    <property type="molecule type" value="Genomic_DNA"/>
</dbReference>
<dbReference type="PANTHER" id="PTHR43553:SF27">
    <property type="entry name" value="ENERGY-COUPLING FACTOR TRANSPORTER ATP-BINDING PROTEIN ECFA2"/>
    <property type="match status" value="1"/>
</dbReference>
<name>A0A9D2PW91_9FIRM</name>
<dbReference type="SUPFAM" id="SSF52540">
    <property type="entry name" value="P-loop containing nucleoside triphosphate hydrolases"/>
    <property type="match status" value="1"/>
</dbReference>
<keyword evidence="4 8" id="KW-0547">Nucleotide-binding</keyword>
<keyword evidence="3 8" id="KW-1003">Cell membrane</keyword>
<keyword evidence="6" id="KW-1278">Translocase</keyword>
<dbReference type="Gene3D" id="3.40.50.300">
    <property type="entry name" value="P-loop containing nucleotide triphosphate hydrolases"/>
    <property type="match status" value="1"/>
</dbReference>
<dbReference type="GO" id="GO:0043190">
    <property type="term" value="C:ATP-binding cassette (ABC) transporter complex"/>
    <property type="evidence" value="ECO:0007669"/>
    <property type="project" value="TreeGrafter"/>
</dbReference>
<evidence type="ECO:0000256" key="1">
    <source>
        <dbReference type="ARBA" id="ARBA00004202"/>
    </source>
</evidence>
<dbReference type="InterPro" id="IPR030946">
    <property type="entry name" value="EcfA2"/>
</dbReference>
<evidence type="ECO:0000256" key="7">
    <source>
        <dbReference type="ARBA" id="ARBA00023136"/>
    </source>
</evidence>
<evidence type="ECO:0000256" key="3">
    <source>
        <dbReference type="ARBA" id="ARBA00022475"/>
    </source>
</evidence>
<dbReference type="InterPro" id="IPR017871">
    <property type="entry name" value="ABC_transporter-like_CS"/>
</dbReference>
<evidence type="ECO:0000313" key="11">
    <source>
        <dbReference type="Proteomes" id="UP000823863"/>
    </source>
</evidence>
<dbReference type="InterPro" id="IPR015856">
    <property type="entry name" value="ABC_transpr_CbiO/EcfA_su"/>
</dbReference>
<dbReference type="PROSITE" id="PS50893">
    <property type="entry name" value="ABC_TRANSPORTER_2"/>
    <property type="match status" value="1"/>
</dbReference>
<dbReference type="Proteomes" id="UP000823863">
    <property type="component" value="Unassembled WGS sequence"/>
</dbReference>
<dbReference type="GO" id="GO:0016887">
    <property type="term" value="F:ATP hydrolysis activity"/>
    <property type="evidence" value="ECO:0007669"/>
    <property type="project" value="InterPro"/>
</dbReference>
<proteinExistence type="inferred from homology"/>
<dbReference type="CDD" id="cd03225">
    <property type="entry name" value="ABC_cobalt_CbiO_domain1"/>
    <property type="match status" value="1"/>
</dbReference>
<evidence type="ECO:0000256" key="6">
    <source>
        <dbReference type="ARBA" id="ARBA00022967"/>
    </source>
</evidence>
<keyword evidence="7 8" id="KW-0472">Membrane</keyword>
<organism evidence="10 11">
    <name type="scientific">Candidatus Enterocloster excrementigallinarum</name>
    <dbReference type="NCBI Taxonomy" id="2838558"/>
    <lineage>
        <taxon>Bacteria</taxon>
        <taxon>Bacillati</taxon>
        <taxon>Bacillota</taxon>
        <taxon>Clostridia</taxon>
        <taxon>Lachnospirales</taxon>
        <taxon>Lachnospiraceae</taxon>
        <taxon>Enterocloster</taxon>
    </lineage>
</organism>
<gene>
    <name evidence="10" type="ORF">H9931_11880</name>
</gene>
<keyword evidence="10" id="KW-0378">Hydrolase</keyword>